<feature type="region of interest" description="Disordered" evidence="1">
    <location>
        <begin position="116"/>
        <end position="135"/>
    </location>
</feature>
<evidence type="ECO:0008006" key="4">
    <source>
        <dbReference type="Google" id="ProtNLM"/>
    </source>
</evidence>
<dbReference type="AlphaFoldDB" id="A0A9P4PTX2"/>
<evidence type="ECO:0000313" key="3">
    <source>
        <dbReference type="Proteomes" id="UP000799764"/>
    </source>
</evidence>
<dbReference type="Gene3D" id="2.130.10.10">
    <property type="entry name" value="YVTN repeat-like/Quinoprotein amine dehydrogenase"/>
    <property type="match status" value="1"/>
</dbReference>
<reference evidence="2" key="1">
    <citation type="journal article" date="2020" name="Stud. Mycol.">
        <title>101 Dothideomycetes genomes: a test case for predicting lifestyles and emergence of pathogens.</title>
        <authorList>
            <person name="Haridas S."/>
            <person name="Albert R."/>
            <person name="Binder M."/>
            <person name="Bloem J."/>
            <person name="Labutti K."/>
            <person name="Salamov A."/>
            <person name="Andreopoulos B."/>
            <person name="Baker S."/>
            <person name="Barry K."/>
            <person name="Bills G."/>
            <person name="Bluhm B."/>
            <person name="Cannon C."/>
            <person name="Castanera R."/>
            <person name="Culley D."/>
            <person name="Daum C."/>
            <person name="Ezra D."/>
            <person name="Gonzalez J."/>
            <person name="Henrissat B."/>
            <person name="Kuo A."/>
            <person name="Liang C."/>
            <person name="Lipzen A."/>
            <person name="Lutzoni F."/>
            <person name="Magnuson J."/>
            <person name="Mondo S."/>
            <person name="Nolan M."/>
            <person name="Ohm R."/>
            <person name="Pangilinan J."/>
            <person name="Park H.-J."/>
            <person name="Ramirez L."/>
            <person name="Alfaro M."/>
            <person name="Sun H."/>
            <person name="Tritt A."/>
            <person name="Yoshinaga Y."/>
            <person name="Zwiers L.-H."/>
            <person name="Turgeon B."/>
            <person name="Goodwin S."/>
            <person name="Spatafora J."/>
            <person name="Crous P."/>
            <person name="Grigoriev I."/>
        </authorList>
    </citation>
    <scope>NUCLEOTIDE SEQUENCE</scope>
    <source>
        <strain evidence="2">CBS 690.94</strain>
    </source>
</reference>
<dbReference type="InterPro" id="IPR036047">
    <property type="entry name" value="F-box-like_dom_sf"/>
</dbReference>
<feature type="region of interest" description="Disordered" evidence="1">
    <location>
        <begin position="515"/>
        <end position="536"/>
    </location>
</feature>
<comment type="caution">
    <text evidence="2">The sequence shown here is derived from an EMBL/GenBank/DDBJ whole genome shotgun (WGS) entry which is preliminary data.</text>
</comment>
<protein>
    <recommendedName>
        <fullName evidence="4">F-box domain-containing protein</fullName>
    </recommendedName>
</protein>
<sequence>MTDLPLPIRPRAAERRLASASAPTLDTLPVELLEIVTSNLSRPKDIVSLALTCGRLRHFVQLYGWEAFLKGRFGLLRPSGDARHTVHGLTTLYRNWDRKAFTARYLEPGANVTSLNSGEKTRWRGPQGQTMGYQPSVDSYEEMGSAWVDRKEVLAWSAGANVVMRVKETGHRGARVWQEIGIDADDPHEPGMFGHPNAWYTYKIPESFEGRDDITALKLLRPHQKSGDAEYAVFGTASGRLSLLSSDLEQRRATEQLYDTGSRTVGSISISAASEPLMAATLGDSSIALYPANYDQTGEDPIKALSEVRPIGSGMSIGRIWSSNFISDSKVAIGLGPTLEPIQIYDVTPNGLTAEPIRKINLNSSHSVESGHAARPYNTSVYPIIPIAIGSQGGSTEGVFLSGGYDGLVRLHDLRSPHDFETIFWDVTNDSAIYSLACQGLERFVAGSSMHSMLKVFDLRFPGSHAYHSISIPAVTPSKSKPQDYTYSAVIDRFQDTTTKPVTSGWNVFLSPRNSSRGAATRHPYRPGPRTEDSPVYSLSIPSPTSPNIYAGLEGAVQNLNFVSVLDAHPDPLLSHARDYLSEWQNHDIKKMYNPHNDVLNLGMYEQGSEEGLGMQLLIQDDVSAELGKNEKRKAFAERRGLDERWKDPSEEADRWVRGQVPQGEADTSIGTRRGGQRGRGRGRARARGGRGRGGGNVGVGG</sequence>
<dbReference type="InterPro" id="IPR015943">
    <property type="entry name" value="WD40/YVTN_repeat-like_dom_sf"/>
</dbReference>
<evidence type="ECO:0000313" key="2">
    <source>
        <dbReference type="EMBL" id="KAF2449278.1"/>
    </source>
</evidence>
<keyword evidence="3" id="KW-1185">Reference proteome</keyword>
<dbReference type="CDD" id="cd09917">
    <property type="entry name" value="F-box_SF"/>
    <property type="match status" value="1"/>
</dbReference>
<feature type="compositionally biased region" description="Basic and acidic residues" evidence="1">
    <location>
        <begin position="645"/>
        <end position="657"/>
    </location>
</feature>
<dbReference type="SUPFAM" id="SSF81383">
    <property type="entry name" value="F-box domain"/>
    <property type="match status" value="1"/>
</dbReference>
<dbReference type="Proteomes" id="UP000799764">
    <property type="component" value="Unassembled WGS sequence"/>
</dbReference>
<accession>A0A9P4PTX2</accession>
<dbReference type="OrthoDB" id="1259151at2759"/>
<dbReference type="InterPro" id="IPR036322">
    <property type="entry name" value="WD40_repeat_dom_sf"/>
</dbReference>
<feature type="compositionally biased region" description="Gly residues" evidence="1">
    <location>
        <begin position="692"/>
        <end position="702"/>
    </location>
</feature>
<feature type="region of interest" description="Disordered" evidence="1">
    <location>
        <begin position="645"/>
        <end position="702"/>
    </location>
</feature>
<gene>
    <name evidence="2" type="ORF">P171DRAFT_427491</name>
</gene>
<organism evidence="2 3">
    <name type="scientific">Karstenula rhodostoma CBS 690.94</name>
    <dbReference type="NCBI Taxonomy" id="1392251"/>
    <lineage>
        <taxon>Eukaryota</taxon>
        <taxon>Fungi</taxon>
        <taxon>Dikarya</taxon>
        <taxon>Ascomycota</taxon>
        <taxon>Pezizomycotina</taxon>
        <taxon>Dothideomycetes</taxon>
        <taxon>Pleosporomycetidae</taxon>
        <taxon>Pleosporales</taxon>
        <taxon>Massarineae</taxon>
        <taxon>Didymosphaeriaceae</taxon>
        <taxon>Karstenula</taxon>
    </lineage>
</organism>
<proteinExistence type="predicted"/>
<dbReference type="SUPFAM" id="SSF50978">
    <property type="entry name" value="WD40 repeat-like"/>
    <property type="match status" value="1"/>
</dbReference>
<dbReference type="EMBL" id="MU001494">
    <property type="protein sequence ID" value="KAF2449278.1"/>
    <property type="molecule type" value="Genomic_DNA"/>
</dbReference>
<feature type="compositionally biased region" description="Basic residues" evidence="1">
    <location>
        <begin position="675"/>
        <end position="691"/>
    </location>
</feature>
<name>A0A9P4PTX2_9PLEO</name>
<evidence type="ECO:0000256" key="1">
    <source>
        <dbReference type="SAM" id="MobiDB-lite"/>
    </source>
</evidence>